<proteinExistence type="predicted"/>
<dbReference type="Proteomes" id="UP000002630">
    <property type="component" value="Linkage Group LG17"/>
</dbReference>
<dbReference type="AlphaFoldDB" id="D8LLX6"/>
<dbReference type="EMBL" id="FN648575">
    <property type="protein sequence ID" value="CBN77190.1"/>
    <property type="molecule type" value="Genomic_DNA"/>
</dbReference>
<reference evidence="1 2" key="1">
    <citation type="journal article" date="2010" name="Nature">
        <title>The Ectocarpus genome and the independent evolution of multicellularity in brown algae.</title>
        <authorList>
            <person name="Cock J.M."/>
            <person name="Sterck L."/>
            <person name="Rouze P."/>
            <person name="Scornet D."/>
            <person name="Allen A.E."/>
            <person name="Amoutzias G."/>
            <person name="Anthouard V."/>
            <person name="Artiguenave F."/>
            <person name="Aury J.M."/>
            <person name="Badger J.H."/>
            <person name="Beszteri B."/>
            <person name="Billiau K."/>
            <person name="Bonnet E."/>
            <person name="Bothwell J.H."/>
            <person name="Bowler C."/>
            <person name="Boyen C."/>
            <person name="Brownlee C."/>
            <person name="Carrano C.J."/>
            <person name="Charrier B."/>
            <person name="Cho G.Y."/>
            <person name="Coelho S.M."/>
            <person name="Collen J."/>
            <person name="Corre E."/>
            <person name="Da Silva C."/>
            <person name="Delage L."/>
            <person name="Delaroque N."/>
            <person name="Dittami S.M."/>
            <person name="Doulbeau S."/>
            <person name="Elias M."/>
            <person name="Farnham G."/>
            <person name="Gachon C.M."/>
            <person name="Gschloessl B."/>
            <person name="Heesch S."/>
            <person name="Jabbari K."/>
            <person name="Jubin C."/>
            <person name="Kawai H."/>
            <person name="Kimura K."/>
            <person name="Kloareg B."/>
            <person name="Kupper F.C."/>
            <person name="Lang D."/>
            <person name="Le Bail A."/>
            <person name="Leblanc C."/>
            <person name="Lerouge P."/>
            <person name="Lohr M."/>
            <person name="Lopez P.J."/>
            <person name="Martens C."/>
            <person name="Maumus F."/>
            <person name="Michel G."/>
            <person name="Miranda-Saavedra D."/>
            <person name="Morales J."/>
            <person name="Moreau H."/>
            <person name="Motomura T."/>
            <person name="Nagasato C."/>
            <person name="Napoli C.A."/>
            <person name="Nelson D.R."/>
            <person name="Nyvall-Collen P."/>
            <person name="Peters A.F."/>
            <person name="Pommier C."/>
            <person name="Potin P."/>
            <person name="Poulain J."/>
            <person name="Quesneville H."/>
            <person name="Read B."/>
            <person name="Rensing S.A."/>
            <person name="Ritter A."/>
            <person name="Rousvoal S."/>
            <person name="Samanta M."/>
            <person name="Samson G."/>
            <person name="Schroeder D.C."/>
            <person name="Segurens B."/>
            <person name="Strittmatter M."/>
            <person name="Tonon T."/>
            <person name="Tregear J.W."/>
            <person name="Valentin K."/>
            <person name="von Dassow P."/>
            <person name="Yamagishi T."/>
            <person name="Van de Peer Y."/>
            <person name="Wincker P."/>
        </authorList>
    </citation>
    <scope>NUCLEOTIDE SEQUENCE [LARGE SCALE GENOMIC DNA]</scope>
    <source>
        <strain evidence="2">Ec32 / CCAP1310/4</strain>
    </source>
</reference>
<evidence type="ECO:0000313" key="2">
    <source>
        <dbReference type="Proteomes" id="UP000002630"/>
    </source>
</evidence>
<organism evidence="1 2">
    <name type="scientific">Ectocarpus siliculosus</name>
    <name type="common">Brown alga</name>
    <name type="synonym">Conferva siliculosa</name>
    <dbReference type="NCBI Taxonomy" id="2880"/>
    <lineage>
        <taxon>Eukaryota</taxon>
        <taxon>Sar</taxon>
        <taxon>Stramenopiles</taxon>
        <taxon>Ochrophyta</taxon>
        <taxon>PX clade</taxon>
        <taxon>Phaeophyceae</taxon>
        <taxon>Ectocarpales</taxon>
        <taxon>Ectocarpaceae</taxon>
        <taxon>Ectocarpus</taxon>
    </lineage>
</organism>
<accession>D8LLX6</accession>
<evidence type="ECO:0000313" key="1">
    <source>
        <dbReference type="EMBL" id="CBN77190.1"/>
    </source>
</evidence>
<dbReference type="InParanoid" id="D8LLX6"/>
<dbReference type="EMBL" id="FN649742">
    <property type="protein sequence ID" value="CBN77190.1"/>
    <property type="molecule type" value="Genomic_DNA"/>
</dbReference>
<protein>
    <submittedName>
        <fullName evidence="1">Uncharacterized protein</fullName>
    </submittedName>
</protein>
<gene>
    <name evidence="1" type="ORF">Esi_0038_0053</name>
</gene>
<sequence>MSFPIAAISGGDQPPKKVIFGASYARGSYDDDRSVTLLHYPAENTEETVFVFRLTEDASGVDVLREELTLRTSDAGMETSLSESAPAEWITTLPILESNGVSVMASAENLLTNGFYVTDIQPAKLADMRLKLSETRAYQKNAGLTVEYQLVTDPRV</sequence>
<dbReference type="OrthoDB" id="10379568at2759"/>
<keyword evidence="2" id="KW-1185">Reference proteome</keyword>
<name>D8LLX6_ECTSI</name>